<dbReference type="GO" id="GO:0000978">
    <property type="term" value="F:RNA polymerase II cis-regulatory region sequence-specific DNA binding"/>
    <property type="evidence" value="ECO:0007669"/>
    <property type="project" value="TreeGrafter"/>
</dbReference>
<dbReference type="PANTHER" id="PTHR10015:SF298">
    <property type="entry name" value="HEAT STRESS TRANSCRIPTION FACTOR A-9"/>
    <property type="match status" value="1"/>
</dbReference>
<comment type="similarity">
    <text evidence="8">Belongs to the HSF family. Class A subfamily.</text>
</comment>
<comment type="caution">
    <text evidence="12">The sequence shown here is derived from an EMBL/GenBank/DDBJ whole genome shotgun (WGS) entry which is preliminary data.</text>
</comment>
<gene>
    <name evidence="12" type="ORF">K2173_015937</name>
</gene>
<evidence type="ECO:0000256" key="8">
    <source>
        <dbReference type="ARBA" id="ARBA00061350"/>
    </source>
</evidence>
<keyword evidence="7" id="KW-0539">Nucleus</keyword>
<keyword evidence="4" id="KW-0346">Stress response</keyword>
<evidence type="ECO:0000259" key="11">
    <source>
        <dbReference type="PROSITE" id="PS00434"/>
    </source>
</evidence>
<evidence type="ECO:0000256" key="3">
    <source>
        <dbReference type="ARBA" id="ARBA00023015"/>
    </source>
</evidence>
<dbReference type="AlphaFoldDB" id="A0AAV8SEU0"/>
<keyword evidence="2" id="KW-0597">Phosphoprotein</keyword>
<evidence type="ECO:0000256" key="10">
    <source>
        <dbReference type="SAM" id="SignalP"/>
    </source>
</evidence>
<feature type="coiled-coil region" evidence="9">
    <location>
        <begin position="253"/>
        <end position="280"/>
    </location>
</feature>
<feature type="domain" description="HSF-type DNA-binding" evidence="11">
    <location>
        <begin position="188"/>
        <end position="212"/>
    </location>
</feature>
<dbReference type="FunFam" id="1.10.10.10:FF:000057">
    <property type="entry name" value="Heat shock transcription factor 1"/>
    <property type="match status" value="1"/>
</dbReference>
<dbReference type="PANTHER" id="PTHR10015">
    <property type="entry name" value="HEAT SHOCK TRANSCRIPTION FACTOR"/>
    <property type="match status" value="1"/>
</dbReference>
<dbReference type="SUPFAM" id="SSF46785">
    <property type="entry name" value="Winged helix' DNA-binding domain"/>
    <property type="match status" value="1"/>
</dbReference>
<sequence>MDTCRPSFSILILFINETRARLCLIVVSLSETSSFTAMTVTDVDDHGGGGGGGTAANEERVEVANTSVSDRDFTSPAICVSSPPSFTSVKLEKVETEAVQALKIKEEEYEDGDGDGDGCCLNGWSSSSSSSVLFPKPVEGLHESGPPPFLKKIFEMVENPETDSIISWSESHDSFIVWDSHDFSKNLLPKYFKHSNFSSFIRQLNTYGFRKIYPDRWEFANEGFQGGKKHLLKNIKRRSRYNKQQNVGVDTTKLDLEAEVERLKSDREFMKMEILNLRQQQEDSRNQLIAVQDRVQVAECRQLQMFIFLAKTTKNPGFIQQLMQKRKQQGELTEGEFRKKMRLLHTQVPESHPDALGASQTVNCRNQAQEQLATMQNELAETLPDTNESLMSKLFAPPMNDEFGSPFQDPKASMMCRAGTQDVSSIYDIMSENLFDNSSVVENPVEEDLDVNDSNFYLELEDLLGRPRTWDAYTELVEHASCVG</sequence>
<keyword evidence="9" id="KW-0175">Coiled coil</keyword>
<keyword evidence="5" id="KW-0238">DNA-binding</keyword>
<evidence type="ECO:0000256" key="1">
    <source>
        <dbReference type="ARBA" id="ARBA00004123"/>
    </source>
</evidence>
<dbReference type="PRINTS" id="PR00056">
    <property type="entry name" value="HSFDOMAIN"/>
</dbReference>
<name>A0AAV8SEU0_9ROSI</name>
<reference evidence="12 13" key="1">
    <citation type="submission" date="2021-09" db="EMBL/GenBank/DDBJ databases">
        <title>Genomic insights and catalytic innovation underlie evolution of tropane alkaloids biosynthesis.</title>
        <authorList>
            <person name="Wang Y.-J."/>
            <person name="Tian T."/>
            <person name="Huang J.-P."/>
            <person name="Huang S.-X."/>
        </authorList>
    </citation>
    <scope>NUCLEOTIDE SEQUENCE [LARGE SCALE GENOMIC DNA]</scope>
    <source>
        <strain evidence="12">KIB-2018</strain>
        <tissue evidence="12">Leaf</tissue>
    </source>
</reference>
<evidence type="ECO:0000256" key="5">
    <source>
        <dbReference type="ARBA" id="ARBA00023125"/>
    </source>
</evidence>
<feature type="signal peptide" evidence="10">
    <location>
        <begin position="1"/>
        <end position="20"/>
    </location>
</feature>
<dbReference type="GO" id="GO:0005634">
    <property type="term" value="C:nucleus"/>
    <property type="evidence" value="ECO:0007669"/>
    <property type="project" value="UniProtKB-SubCell"/>
</dbReference>
<comment type="subcellular location">
    <subcellularLocation>
        <location evidence="1">Nucleus</location>
    </subcellularLocation>
</comment>
<keyword evidence="3" id="KW-0805">Transcription regulation</keyword>
<dbReference type="GO" id="GO:0003700">
    <property type="term" value="F:DNA-binding transcription factor activity"/>
    <property type="evidence" value="ECO:0007669"/>
    <property type="project" value="InterPro"/>
</dbReference>
<keyword evidence="10" id="KW-0732">Signal</keyword>
<dbReference type="InterPro" id="IPR036390">
    <property type="entry name" value="WH_DNA-bd_sf"/>
</dbReference>
<dbReference type="InterPro" id="IPR000232">
    <property type="entry name" value="HSF_DNA-bd"/>
</dbReference>
<dbReference type="Pfam" id="PF00447">
    <property type="entry name" value="HSF_DNA-bind"/>
    <property type="match status" value="1"/>
</dbReference>
<evidence type="ECO:0000256" key="2">
    <source>
        <dbReference type="ARBA" id="ARBA00022553"/>
    </source>
</evidence>
<dbReference type="Gene3D" id="1.10.10.10">
    <property type="entry name" value="Winged helix-like DNA-binding domain superfamily/Winged helix DNA-binding domain"/>
    <property type="match status" value="1"/>
</dbReference>
<dbReference type="GO" id="GO:0006357">
    <property type="term" value="P:regulation of transcription by RNA polymerase II"/>
    <property type="evidence" value="ECO:0007669"/>
    <property type="project" value="TreeGrafter"/>
</dbReference>
<keyword evidence="13" id="KW-1185">Reference proteome</keyword>
<organism evidence="12 13">
    <name type="scientific">Erythroxylum novogranatense</name>
    <dbReference type="NCBI Taxonomy" id="1862640"/>
    <lineage>
        <taxon>Eukaryota</taxon>
        <taxon>Viridiplantae</taxon>
        <taxon>Streptophyta</taxon>
        <taxon>Embryophyta</taxon>
        <taxon>Tracheophyta</taxon>
        <taxon>Spermatophyta</taxon>
        <taxon>Magnoliopsida</taxon>
        <taxon>eudicotyledons</taxon>
        <taxon>Gunneridae</taxon>
        <taxon>Pentapetalae</taxon>
        <taxon>rosids</taxon>
        <taxon>fabids</taxon>
        <taxon>Malpighiales</taxon>
        <taxon>Erythroxylaceae</taxon>
        <taxon>Erythroxylum</taxon>
    </lineage>
</organism>
<accession>A0AAV8SEU0</accession>
<evidence type="ECO:0000256" key="4">
    <source>
        <dbReference type="ARBA" id="ARBA00023016"/>
    </source>
</evidence>
<dbReference type="GO" id="GO:0034605">
    <property type="term" value="P:cellular response to heat"/>
    <property type="evidence" value="ECO:0007669"/>
    <property type="project" value="TreeGrafter"/>
</dbReference>
<evidence type="ECO:0000313" key="13">
    <source>
        <dbReference type="Proteomes" id="UP001159364"/>
    </source>
</evidence>
<dbReference type="Proteomes" id="UP001159364">
    <property type="component" value="Linkage Group LG11"/>
</dbReference>
<proteinExistence type="inferred from homology"/>
<evidence type="ECO:0000313" key="12">
    <source>
        <dbReference type="EMBL" id="KAJ8750756.1"/>
    </source>
</evidence>
<protein>
    <recommendedName>
        <fullName evidence="11">HSF-type DNA-binding domain-containing protein</fullName>
    </recommendedName>
</protein>
<evidence type="ECO:0000256" key="6">
    <source>
        <dbReference type="ARBA" id="ARBA00023163"/>
    </source>
</evidence>
<dbReference type="PROSITE" id="PS00434">
    <property type="entry name" value="HSF_DOMAIN"/>
    <property type="match status" value="1"/>
</dbReference>
<feature type="chain" id="PRO_5043900032" description="HSF-type DNA-binding domain-containing protein" evidence="10">
    <location>
        <begin position="21"/>
        <end position="484"/>
    </location>
</feature>
<dbReference type="SMART" id="SM00415">
    <property type="entry name" value="HSF"/>
    <property type="match status" value="1"/>
</dbReference>
<keyword evidence="6" id="KW-0804">Transcription</keyword>
<dbReference type="InterPro" id="IPR036388">
    <property type="entry name" value="WH-like_DNA-bd_sf"/>
</dbReference>
<evidence type="ECO:0000256" key="7">
    <source>
        <dbReference type="ARBA" id="ARBA00023242"/>
    </source>
</evidence>
<evidence type="ECO:0000256" key="9">
    <source>
        <dbReference type="SAM" id="Coils"/>
    </source>
</evidence>
<dbReference type="EMBL" id="JAIWQS010000011">
    <property type="protein sequence ID" value="KAJ8750756.1"/>
    <property type="molecule type" value="Genomic_DNA"/>
</dbReference>